<dbReference type="EMBL" id="CP106879">
    <property type="protein sequence ID" value="UYC80148.1"/>
    <property type="molecule type" value="Genomic_DNA"/>
</dbReference>
<dbReference type="SUPFAM" id="SSF49899">
    <property type="entry name" value="Concanavalin A-like lectins/glucanases"/>
    <property type="match status" value="1"/>
</dbReference>
<evidence type="ECO:0000256" key="2">
    <source>
        <dbReference type="SAM" id="MobiDB-lite"/>
    </source>
</evidence>
<evidence type="ECO:0000259" key="4">
    <source>
        <dbReference type="PROSITE" id="PS51762"/>
    </source>
</evidence>
<dbReference type="RefSeq" id="WP_111056285.1">
    <property type="nucleotide sequence ID" value="NZ_CP106879.1"/>
</dbReference>
<feature type="transmembrane region" description="Helical" evidence="3">
    <location>
        <begin position="47"/>
        <end position="65"/>
    </location>
</feature>
<dbReference type="CDD" id="cd00413">
    <property type="entry name" value="Glyco_hydrolase_16"/>
    <property type="match status" value="1"/>
</dbReference>
<proteinExistence type="inferred from homology"/>
<feature type="compositionally biased region" description="Low complexity" evidence="2">
    <location>
        <begin position="20"/>
        <end position="33"/>
    </location>
</feature>
<feature type="domain" description="GH16" evidence="4">
    <location>
        <begin position="86"/>
        <end position="307"/>
    </location>
</feature>
<accession>A0A9Q9P7A0</accession>
<gene>
    <name evidence="5" type="ORF">OE229_13535</name>
</gene>
<evidence type="ECO:0000313" key="5">
    <source>
        <dbReference type="EMBL" id="UYC80148.1"/>
    </source>
</evidence>
<reference evidence="5" key="1">
    <citation type="submission" date="2022-09" db="EMBL/GenBank/DDBJ databases">
        <title>Taxonomy of Curtobacterium flaccumfaciens.</title>
        <authorList>
            <person name="Osdaghi E."/>
            <person name="Taghavi S.M."/>
            <person name="Hamidizade M."/>
            <person name="Abachi H."/>
            <person name="Fazliarab A."/>
            <person name="Baeyen S."/>
            <person name="Portier P."/>
            <person name="Van Vaerenbergh J."/>
            <person name="Jacques M.-A."/>
        </authorList>
    </citation>
    <scope>NUCLEOTIDE SEQUENCE</scope>
    <source>
        <strain evidence="5">AGQB46</strain>
    </source>
</reference>
<dbReference type="AlphaFoldDB" id="A0A9Q9P7A0"/>
<evidence type="ECO:0000256" key="3">
    <source>
        <dbReference type="SAM" id="Phobius"/>
    </source>
</evidence>
<feature type="region of interest" description="Disordered" evidence="2">
    <location>
        <begin position="1"/>
        <end position="40"/>
    </location>
</feature>
<keyword evidence="3" id="KW-1133">Transmembrane helix</keyword>
<dbReference type="InterPro" id="IPR013320">
    <property type="entry name" value="ConA-like_dom_sf"/>
</dbReference>
<dbReference type="PROSITE" id="PS51762">
    <property type="entry name" value="GH16_2"/>
    <property type="match status" value="1"/>
</dbReference>
<dbReference type="GO" id="GO:0004553">
    <property type="term" value="F:hydrolase activity, hydrolyzing O-glycosyl compounds"/>
    <property type="evidence" value="ECO:0007669"/>
    <property type="project" value="InterPro"/>
</dbReference>
<name>A0A9Q9P7A0_9MICO</name>
<evidence type="ECO:0000256" key="1">
    <source>
        <dbReference type="ARBA" id="ARBA00006865"/>
    </source>
</evidence>
<dbReference type="InterPro" id="IPR000757">
    <property type="entry name" value="Beta-glucanase-like"/>
</dbReference>
<dbReference type="Gene3D" id="2.60.120.200">
    <property type="match status" value="1"/>
</dbReference>
<dbReference type="PANTHER" id="PTHR10963:SF55">
    <property type="entry name" value="GLYCOSIDE HYDROLASE FAMILY 16 PROTEIN"/>
    <property type="match status" value="1"/>
</dbReference>
<keyword evidence="5" id="KW-0378">Hydrolase</keyword>
<keyword evidence="3" id="KW-0472">Membrane</keyword>
<dbReference type="GO" id="GO:0005975">
    <property type="term" value="P:carbohydrate metabolic process"/>
    <property type="evidence" value="ECO:0007669"/>
    <property type="project" value="InterPro"/>
</dbReference>
<dbReference type="Proteomes" id="UP001062223">
    <property type="component" value="Chromosome"/>
</dbReference>
<protein>
    <submittedName>
        <fullName evidence="5">Glycoside hydrolase family 16 protein</fullName>
    </submittedName>
</protein>
<keyword evidence="3" id="KW-0812">Transmembrane</keyword>
<comment type="similarity">
    <text evidence="1">Belongs to the glycosyl hydrolase 16 family.</text>
</comment>
<dbReference type="GeneID" id="92890626"/>
<evidence type="ECO:0000313" key="6">
    <source>
        <dbReference type="Proteomes" id="UP001062223"/>
    </source>
</evidence>
<organism evidence="5 6">
    <name type="scientific">Curtobacterium poinsettiae</name>
    <dbReference type="NCBI Taxonomy" id="159612"/>
    <lineage>
        <taxon>Bacteria</taxon>
        <taxon>Bacillati</taxon>
        <taxon>Actinomycetota</taxon>
        <taxon>Actinomycetes</taxon>
        <taxon>Micrococcales</taxon>
        <taxon>Microbacteriaceae</taxon>
        <taxon>Curtobacterium</taxon>
    </lineage>
</organism>
<dbReference type="PANTHER" id="PTHR10963">
    <property type="entry name" value="GLYCOSYL HYDROLASE-RELATED"/>
    <property type="match status" value="1"/>
</dbReference>
<dbReference type="InterPro" id="IPR050546">
    <property type="entry name" value="Glycosyl_Hydrlase_16"/>
</dbReference>
<sequence>MGSWMTPDEDGPRPVAEQSAAAHGAAPAHGLGASRHRTPLRTRGRRVAIVAAALVVAVGAVAAATTGTTSVGPGPSGVAMPTGDGDGWKRVFSEDFDDTTPSGGFEAAYDDRFTVYHGFADTAGTGRYQASTLSAHDGMLDMHLRTTKAGTPLAGGVVPLVDGRWGGQTSGRYSIRMKSDEVDGYGVAVLLWSDENVWAHGEIDFPEGALGAPAWLNVHCLVDPAEKCVHHETDASLADWHTYTIEWTPSRMSFLVDDEVVGSTTQDIPVERMHLVVQTGSLEGLPPRDAAGSLLVDWMTIDVPADGESPRATLPSTGPAAG</sequence>
<dbReference type="KEGG" id="cpoi:OE229_13535"/>
<dbReference type="Pfam" id="PF00722">
    <property type="entry name" value="Glyco_hydro_16"/>
    <property type="match status" value="1"/>
</dbReference>